<dbReference type="InterPro" id="IPR058352">
    <property type="entry name" value="DUF8039"/>
</dbReference>
<dbReference type="InterPro" id="IPR038765">
    <property type="entry name" value="Papain-like_cys_pep_sf"/>
</dbReference>
<dbReference type="Proteomes" id="UP001231189">
    <property type="component" value="Unassembled WGS sequence"/>
</dbReference>
<feature type="region of interest" description="Disordered" evidence="2">
    <location>
        <begin position="17"/>
        <end position="96"/>
    </location>
</feature>
<evidence type="ECO:0000313" key="6">
    <source>
        <dbReference type="Proteomes" id="UP001231189"/>
    </source>
</evidence>
<feature type="region of interest" description="Disordered" evidence="2">
    <location>
        <begin position="220"/>
        <end position="249"/>
    </location>
</feature>
<protein>
    <recommendedName>
        <fullName evidence="7">Transposon protein, putative, CACTA, En/Spm sub-class</fullName>
    </recommendedName>
</protein>
<comment type="caution">
    <text evidence="5">The sequence shown here is derived from an EMBL/GenBank/DDBJ whole genome shotgun (WGS) entry which is preliminary data.</text>
</comment>
<name>A0AAD8TJK1_LOLMU</name>
<proteinExistence type="predicted"/>
<feature type="compositionally biased region" description="Acidic residues" evidence="2">
    <location>
        <begin position="821"/>
        <end position="840"/>
    </location>
</feature>
<dbReference type="Pfam" id="PF26133">
    <property type="entry name" value="DUF8039"/>
    <property type="match status" value="1"/>
</dbReference>
<dbReference type="EMBL" id="JAUUTY010000002">
    <property type="protein sequence ID" value="KAK1683022.1"/>
    <property type="molecule type" value="Genomic_DNA"/>
</dbReference>
<accession>A0AAD8TJK1</accession>
<keyword evidence="1" id="KW-0175">Coiled coil</keyword>
<evidence type="ECO:0000259" key="3">
    <source>
        <dbReference type="Pfam" id="PF13963"/>
    </source>
</evidence>
<evidence type="ECO:0000313" key="5">
    <source>
        <dbReference type="EMBL" id="KAK1683022.1"/>
    </source>
</evidence>
<evidence type="ECO:0000256" key="1">
    <source>
        <dbReference type="SAM" id="Coils"/>
    </source>
</evidence>
<dbReference type="PANTHER" id="PTHR10775">
    <property type="entry name" value="OS08G0208400 PROTEIN"/>
    <property type="match status" value="1"/>
</dbReference>
<feature type="domain" description="DUF8039" evidence="4">
    <location>
        <begin position="267"/>
        <end position="359"/>
    </location>
</feature>
<feature type="domain" description="Transposase-associated" evidence="3">
    <location>
        <begin position="732"/>
        <end position="792"/>
    </location>
</feature>
<evidence type="ECO:0000259" key="4">
    <source>
        <dbReference type="Pfam" id="PF26133"/>
    </source>
</evidence>
<dbReference type="AlphaFoldDB" id="A0AAD8TJK1"/>
<feature type="coiled-coil region" evidence="1">
    <location>
        <begin position="480"/>
        <end position="525"/>
    </location>
</feature>
<organism evidence="5 6">
    <name type="scientific">Lolium multiflorum</name>
    <name type="common">Italian ryegrass</name>
    <name type="synonym">Lolium perenne subsp. multiflorum</name>
    <dbReference type="NCBI Taxonomy" id="4521"/>
    <lineage>
        <taxon>Eukaryota</taxon>
        <taxon>Viridiplantae</taxon>
        <taxon>Streptophyta</taxon>
        <taxon>Embryophyta</taxon>
        <taxon>Tracheophyta</taxon>
        <taxon>Spermatophyta</taxon>
        <taxon>Magnoliopsida</taxon>
        <taxon>Liliopsida</taxon>
        <taxon>Poales</taxon>
        <taxon>Poaceae</taxon>
        <taxon>BOP clade</taxon>
        <taxon>Pooideae</taxon>
        <taxon>Poodae</taxon>
        <taxon>Poeae</taxon>
        <taxon>Poeae Chloroplast Group 2 (Poeae type)</taxon>
        <taxon>Loliodinae</taxon>
        <taxon>Loliinae</taxon>
        <taxon>Lolium</taxon>
    </lineage>
</organism>
<dbReference type="Gene3D" id="3.40.395.10">
    <property type="entry name" value="Adenoviral Proteinase, Chain A"/>
    <property type="match status" value="1"/>
</dbReference>
<feature type="compositionally biased region" description="Basic and acidic residues" evidence="2">
    <location>
        <begin position="1119"/>
        <end position="1151"/>
    </location>
</feature>
<evidence type="ECO:0008006" key="7">
    <source>
        <dbReference type="Google" id="ProtNLM"/>
    </source>
</evidence>
<feature type="compositionally biased region" description="Polar residues" evidence="2">
    <location>
        <begin position="220"/>
        <end position="234"/>
    </location>
</feature>
<feature type="compositionally biased region" description="Low complexity" evidence="2">
    <location>
        <begin position="64"/>
        <end position="91"/>
    </location>
</feature>
<dbReference type="InterPro" id="IPR029480">
    <property type="entry name" value="Transpos_assoc"/>
</dbReference>
<dbReference type="PANTHER" id="PTHR10775:SF185">
    <property type="entry name" value="OS08G0208400 PROTEIN"/>
    <property type="match status" value="1"/>
</dbReference>
<keyword evidence="6" id="KW-1185">Reference proteome</keyword>
<reference evidence="5" key="1">
    <citation type="submission" date="2023-07" db="EMBL/GenBank/DDBJ databases">
        <title>A chromosome-level genome assembly of Lolium multiflorum.</title>
        <authorList>
            <person name="Chen Y."/>
            <person name="Copetti D."/>
            <person name="Kolliker R."/>
            <person name="Studer B."/>
        </authorList>
    </citation>
    <scope>NUCLEOTIDE SEQUENCE</scope>
    <source>
        <strain evidence="5">02402/16</strain>
        <tissue evidence="5">Leaf</tissue>
    </source>
</reference>
<evidence type="ECO:0000256" key="2">
    <source>
        <dbReference type="SAM" id="MobiDB-lite"/>
    </source>
</evidence>
<feature type="compositionally biased region" description="Polar residues" evidence="2">
    <location>
        <begin position="1183"/>
        <end position="1192"/>
    </location>
</feature>
<gene>
    <name evidence="5" type="ORF">QYE76_043870</name>
</gene>
<dbReference type="SUPFAM" id="SSF54001">
    <property type="entry name" value="Cysteine proteinases"/>
    <property type="match status" value="1"/>
</dbReference>
<feature type="compositionally biased region" description="Low complexity" evidence="2">
    <location>
        <begin position="1152"/>
        <end position="1165"/>
    </location>
</feature>
<sequence length="1218" mass="138445">MDNYDQEVEEQIFGIIKGDIPYVPTEQDEEDISSYLNLDGQDEGRQQDDGEETSINDDLQLQVATSSGAEPSAGSSKKSSTSSSKRGATKTLKPGETYNIEVVDSATGRPLEPPKHATKFINQCGAVVRDNISITLQEWNEPKKARLGFTFVDKRTKKDCFQKLMENFILPPEYHKFDEEGNKIQENKERRRLLKHFALGKMADTFRKFKQNLARDYVNQNKTPDFKGQSSSGSRKPAAEKQRGFHGGPAGYRCTEIQITAPEPPRYPVDDVKEMKECHLHYPTGNMSTKVAIGSALPCEPGALHHNNPIADGYARVTVEEIVPGFEDLEIDIATPEGERRLGGVKRQFILWKKKFIKFPDDAKANKSTPPPVVVAAAAVVVVVHLHLLHVSRRRIPIHLRRITKVPEPSLKPLIRRPYDLSVEENAAVVAAQHEKWMADCKKKREPEPKPVYSDKQKSWAKSFLNTPSQAAKNLPDDYSRELRRQALMLKEKQELAEKQEKKALEEAEKELESKKEGKQVAQLGEQSKQSIAPLIVKAAGEDAPDIIAAAAAHGLTVASAKEQAANFGLTLRAVLGLDDAPVMKDVVITYVSNGPLIEPAQEKDLPPQMTGLLNCELFQLFNLRELDKSIISCYVLMKKRECIIRNIHDVGFIDPQIVNSYVLEHHPADVEEDLWQFFSRQELKSDILFPYHFGFHWILLVIQFHDSTVLVHDSLNMNAKLWADMRKMMQKEGVNSFLLVAEANKSKQGFMCCPCLKCKNEKDYSCSRDIKSHLLRFGFMSSYNVWTKHGEEGVMMEDGDEEEDNDDQYRSMFSECNDTAMDDNEEEGGEEQASDDPVDDDLRRAISDARRDCGTDKERLQFDKMLEDHHKLLYPGCEDGHRKLGSILELLKWKAEVGVTDSGFEKLMIILKKLFPRNNELPVSTYEAKKLVCPLGLDVQKIHACINDCILYRGEKYENLNKCPICGALRYKIRKDDPGDVEGEPPRKRVPAKVMWYAPIIPRLKRLFRNKEHAQLLRWHMEERKKDAMLRHPADGRQWRNIGREFPDFAGEARNLYFGLSTDGMNPFGEQSCSHSTWPVTLCIYNLPPWLCMKRKFIMMPVLIQGPKQPGCQFIDDKAKKKKEDDEAKKKKEDDEAKKKEDGKAKEKDSASTSKSSAGKKTSAPLKAPKQTTKGKKRKFPSSENRPNNRSQHSKCLMFPSCTSNMVKVSIWMKLRR</sequence>
<dbReference type="InterPro" id="IPR004242">
    <property type="entry name" value="Transposase_21"/>
</dbReference>
<feature type="region of interest" description="Disordered" evidence="2">
    <location>
        <begin position="1119"/>
        <end position="1198"/>
    </location>
</feature>
<dbReference type="Pfam" id="PF02992">
    <property type="entry name" value="Transposase_21"/>
    <property type="match status" value="1"/>
</dbReference>
<dbReference type="Pfam" id="PF13963">
    <property type="entry name" value="Transpos_assoc"/>
    <property type="match status" value="1"/>
</dbReference>
<feature type="region of interest" description="Disordered" evidence="2">
    <location>
        <begin position="820"/>
        <end position="842"/>
    </location>
</feature>